<proteinExistence type="predicted"/>
<reference evidence="2" key="1">
    <citation type="submission" date="2018-05" db="EMBL/GenBank/DDBJ databases">
        <authorList>
            <person name="Lanie J.A."/>
            <person name="Ng W.-L."/>
            <person name="Kazmierczak K.M."/>
            <person name="Andrzejewski T.M."/>
            <person name="Davidsen T.M."/>
            <person name="Wayne K.J."/>
            <person name="Tettelin H."/>
            <person name="Glass J.I."/>
            <person name="Rusch D."/>
            <person name="Podicherti R."/>
            <person name="Tsui H.-C.T."/>
            <person name="Winkler M.E."/>
        </authorList>
    </citation>
    <scope>NUCLEOTIDE SEQUENCE</scope>
</reference>
<feature type="domain" description="Histone deacetylase" evidence="1">
    <location>
        <begin position="20"/>
        <end position="75"/>
    </location>
</feature>
<gene>
    <name evidence="2" type="ORF">METZ01_LOCUS439812</name>
</gene>
<organism evidence="2">
    <name type="scientific">marine metagenome</name>
    <dbReference type="NCBI Taxonomy" id="408172"/>
    <lineage>
        <taxon>unclassified sequences</taxon>
        <taxon>metagenomes</taxon>
        <taxon>ecological metagenomes</taxon>
    </lineage>
</organism>
<dbReference type="InterPro" id="IPR023696">
    <property type="entry name" value="Ureohydrolase_dom_sf"/>
</dbReference>
<name>A0A382YWP4_9ZZZZ</name>
<feature type="non-terminal residue" evidence="2">
    <location>
        <position position="85"/>
    </location>
</feature>
<dbReference type="InterPro" id="IPR023801">
    <property type="entry name" value="His_deacetylse_dom"/>
</dbReference>
<dbReference type="AlphaFoldDB" id="A0A382YWP4"/>
<protein>
    <recommendedName>
        <fullName evidence="1">Histone deacetylase domain-containing protein</fullName>
    </recommendedName>
</protein>
<dbReference type="SUPFAM" id="SSF52768">
    <property type="entry name" value="Arginase/deacetylase"/>
    <property type="match status" value="1"/>
</dbReference>
<dbReference type="Pfam" id="PF00850">
    <property type="entry name" value="Hist_deacetyl"/>
    <property type="match status" value="1"/>
</dbReference>
<sequence>MSLTIFYHPDFLNHDTGNGHPEKSDRLTACISAINSVDFGNQLEWKYPHSATEEELRQVHTSEHIQSIKDICNSGGGYLEPDTPV</sequence>
<dbReference type="Gene3D" id="3.40.800.20">
    <property type="entry name" value="Histone deacetylase domain"/>
    <property type="match status" value="1"/>
</dbReference>
<dbReference type="EMBL" id="UINC01178669">
    <property type="protein sequence ID" value="SVD86958.1"/>
    <property type="molecule type" value="Genomic_DNA"/>
</dbReference>
<evidence type="ECO:0000259" key="1">
    <source>
        <dbReference type="Pfam" id="PF00850"/>
    </source>
</evidence>
<dbReference type="InterPro" id="IPR037138">
    <property type="entry name" value="His_deacetylse_dom_sf"/>
</dbReference>
<evidence type="ECO:0000313" key="2">
    <source>
        <dbReference type="EMBL" id="SVD86958.1"/>
    </source>
</evidence>
<accession>A0A382YWP4</accession>